<accession>A0AAW9F1Z5</accession>
<dbReference type="AlphaFoldDB" id="A0AAW9F1Z5"/>
<proteinExistence type="predicted"/>
<dbReference type="EMBL" id="JAWZVU010000171">
    <property type="protein sequence ID" value="MDX7722803.1"/>
    <property type="molecule type" value="Genomic_DNA"/>
</dbReference>
<evidence type="ECO:0000313" key="1">
    <source>
        <dbReference type="EMBL" id="MDX7722803.1"/>
    </source>
</evidence>
<comment type="caution">
    <text evidence="1">The sequence shown here is derived from an EMBL/GenBank/DDBJ whole genome shotgun (WGS) entry which is preliminary data.</text>
</comment>
<dbReference type="Proteomes" id="UP001277183">
    <property type="component" value="Unassembled WGS sequence"/>
</dbReference>
<reference evidence="1" key="1">
    <citation type="submission" date="2023-11" db="EMBL/GenBank/DDBJ databases">
        <title>WGS of Aeromonas in Northern Israel.</title>
        <authorList>
            <person name="Hershko Y."/>
        </authorList>
    </citation>
    <scope>NUCLEOTIDE SEQUENCE</scope>
    <source>
        <strain evidence="1">77416</strain>
    </source>
</reference>
<organism evidence="1 2">
    <name type="scientific">Aeromonas caviae</name>
    <name type="common">Aeromonas punctata</name>
    <dbReference type="NCBI Taxonomy" id="648"/>
    <lineage>
        <taxon>Bacteria</taxon>
        <taxon>Pseudomonadati</taxon>
        <taxon>Pseudomonadota</taxon>
        <taxon>Gammaproteobacteria</taxon>
        <taxon>Aeromonadales</taxon>
        <taxon>Aeromonadaceae</taxon>
        <taxon>Aeromonas</taxon>
    </lineage>
</organism>
<evidence type="ECO:0000313" key="2">
    <source>
        <dbReference type="Proteomes" id="UP001277183"/>
    </source>
</evidence>
<sequence>MPSKNEIRIDKHIIGDLANEPSASMEDFLNRFPVVDDEDIDLITVYLSLQGYLDNLRKQVFADLIIRNGGEFVGLEVSNKRGNLCCLFPDPQYPGHYRLSFHDQAGPVSHLVYSTAEQALKEAISLGYREHTPGQLDRLSEDPHWQFGLARVSETYSALRR</sequence>
<gene>
    <name evidence="1" type="ORF">SJS77_20555</name>
</gene>
<dbReference type="RefSeq" id="WP_270825850.1">
    <property type="nucleotide sequence ID" value="NZ_JAOCIP010000049.1"/>
</dbReference>
<protein>
    <submittedName>
        <fullName evidence="1">Uncharacterized protein</fullName>
    </submittedName>
</protein>
<name>A0AAW9F1Z5_AERCA</name>